<evidence type="ECO:0000256" key="1">
    <source>
        <dbReference type="SAM" id="Coils"/>
    </source>
</evidence>
<keyword evidence="1" id="KW-0175">Coiled coil</keyword>
<dbReference type="AlphaFoldDB" id="C6BWY4"/>
<dbReference type="InterPro" id="IPR007445">
    <property type="entry name" value="PilO"/>
</dbReference>
<gene>
    <name evidence="4" type="ordered locus">Desal_0397</name>
</gene>
<dbReference type="Proteomes" id="UP000002601">
    <property type="component" value="Chromosome"/>
</dbReference>
<feature type="transmembrane region" description="Helical" evidence="2">
    <location>
        <begin position="21"/>
        <end position="40"/>
    </location>
</feature>
<dbReference type="RefSeq" id="WP_012765990.1">
    <property type="nucleotide sequence ID" value="NC_012881.1"/>
</dbReference>
<proteinExistence type="predicted"/>
<dbReference type="GO" id="GO:0043683">
    <property type="term" value="P:type IV pilus assembly"/>
    <property type="evidence" value="ECO:0007669"/>
    <property type="project" value="InterPro"/>
</dbReference>
<dbReference type="Gene3D" id="3.40.190.10">
    <property type="entry name" value="Periplasmic binding protein-like II"/>
    <property type="match status" value="2"/>
</dbReference>
<dbReference type="Gene3D" id="3.30.70.60">
    <property type="match status" value="1"/>
</dbReference>
<evidence type="ECO:0000256" key="2">
    <source>
        <dbReference type="SAM" id="Phobius"/>
    </source>
</evidence>
<keyword evidence="2" id="KW-0812">Transmembrane</keyword>
<dbReference type="EMBL" id="CP001649">
    <property type="protein sequence ID" value="ACS78464.1"/>
    <property type="molecule type" value="Genomic_DNA"/>
</dbReference>
<keyword evidence="5" id="KW-1185">Reference proteome</keyword>
<name>C6BWY4_MARSD</name>
<protein>
    <submittedName>
        <fullName evidence="4">ABC-type nitrate/sulfonate/bicarbonate transport systems periplasmic components-like protein</fullName>
    </submittedName>
</protein>
<sequence length="515" mass="57824">MNILLASWNKLDPRDRRALGICLIFLFSVVLYMGVLAPLGNMYEATVQEQVELKQEIQLNTPKAMVLPDREAKLRQVKNEYESLKRQLDLVDRRDWSSSDIYNEIRDYATITGVVIKEMRPLSQKPNGFLSSQPMDVTFSGSFTAIEKFIYYLETSPQVFVVSEISLTGKSGAMQGGLVVSKYSIPAKADSKMPEHAVSLVLSMPPWIGYAPFEIARHNGWLNSNGTRIECYFSEHEKTNFEKLYAGEIDGTATHALELVQLLTRGVDLRIVAPLAQFKTGDVLMVAGNSNIKTVQDLRGKTVFLQTGGTAHYFLYEVLKQNGMSLSDVTVSDMSREIVAQSLRAGLIEAGVTFEPFVSRLQKMRIARPVAGPAEVDNWSLQFLVLREDALPGNGKAVETLISGFSRAVRWWQENPDEAVQFLSANNPQGVSQNTIKEVMKSVRFLTSEKARAYFCTEPEVDNSMDEYFRKYENFFKQELGYEVIVPKADVLDWRYARKVFNCTAHANATHGAGG</sequence>
<dbReference type="Pfam" id="PF09084">
    <property type="entry name" value="NMT1"/>
    <property type="match status" value="1"/>
</dbReference>
<accession>C6BWY4</accession>
<evidence type="ECO:0000313" key="5">
    <source>
        <dbReference type="Proteomes" id="UP000002601"/>
    </source>
</evidence>
<organism evidence="4 5">
    <name type="scientific">Maridesulfovibrio salexigens (strain ATCC 14822 / DSM 2638 / NCIMB 8403 / VKM B-1763)</name>
    <name type="common">Desulfovibrio salexigens</name>
    <dbReference type="NCBI Taxonomy" id="526222"/>
    <lineage>
        <taxon>Bacteria</taxon>
        <taxon>Pseudomonadati</taxon>
        <taxon>Thermodesulfobacteriota</taxon>
        <taxon>Desulfovibrionia</taxon>
        <taxon>Desulfovibrionales</taxon>
        <taxon>Desulfovibrionaceae</taxon>
        <taxon>Maridesulfovibrio</taxon>
    </lineage>
</organism>
<dbReference type="PANTHER" id="PTHR30024">
    <property type="entry name" value="ALIPHATIC SULFONATES-BINDING PROTEIN-RELATED"/>
    <property type="match status" value="1"/>
</dbReference>
<dbReference type="Pfam" id="PF04350">
    <property type="entry name" value="PilO"/>
    <property type="match status" value="1"/>
</dbReference>
<dbReference type="InterPro" id="IPR014717">
    <property type="entry name" value="Transl_elong_EF1B/ribsomal_bS6"/>
</dbReference>
<evidence type="ECO:0000313" key="4">
    <source>
        <dbReference type="EMBL" id="ACS78464.1"/>
    </source>
</evidence>
<dbReference type="GO" id="GO:0043107">
    <property type="term" value="P:type IV pilus-dependent motility"/>
    <property type="evidence" value="ECO:0007669"/>
    <property type="project" value="InterPro"/>
</dbReference>
<dbReference type="eggNOG" id="COG0715">
    <property type="taxonomic scope" value="Bacteria"/>
</dbReference>
<keyword evidence="2" id="KW-0472">Membrane</keyword>
<evidence type="ECO:0000259" key="3">
    <source>
        <dbReference type="Pfam" id="PF09084"/>
    </source>
</evidence>
<dbReference type="STRING" id="526222.Desal_0397"/>
<dbReference type="SUPFAM" id="SSF53850">
    <property type="entry name" value="Periplasmic binding protein-like II"/>
    <property type="match status" value="1"/>
</dbReference>
<dbReference type="OrthoDB" id="5372616at2"/>
<keyword evidence="2" id="KW-1133">Transmembrane helix</keyword>
<dbReference type="KEGG" id="dsa:Desal_0397"/>
<dbReference type="InterPro" id="IPR015168">
    <property type="entry name" value="SsuA/THI5"/>
</dbReference>
<dbReference type="HOGENOM" id="CLU_533948_0_0_7"/>
<feature type="coiled-coil region" evidence="1">
    <location>
        <begin position="67"/>
        <end position="94"/>
    </location>
</feature>
<feature type="domain" description="SsuA/THI5-like" evidence="3">
    <location>
        <begin position="210"/>
        <end position="419"/>
    </location>
</feature>
<reference evidence="4 5" key="1">
    <citation type="submission" date="2009-06" db="EMBL/GenBank/DDBJ databases">
        <title>Complete sequence of Desulfovibrio salexigens DSM 2638.</title>
        <authorList>
            <consortium name="US DOE Joint Genome Institute"/>
            <person name="Lucas S."/>
            <person name="Copeland A."/>
            <person name="Lapidus A."/>
            <person name="Glavina del Rio T."/>
            <person name="Tice H."/>
            <person name="Bruce D."/>
            <person name="Goodwin L."/>
            <person name="Pitluck S."/>
            <person name="Munk A.C."/>
            <person name="Brettin T."/>
            <person name="Detter J.C."/>
            <person name="Han C."/>
            <person name="Tapia R."/>
            <person name="Larimer F."/>
            <person name="Land M."/>
            <person name="Hauser L."/>
            <person name="Kyrpides N."/>
            <person name="Anderson I."/>
            <person name="Wall J.D."/>
            <person name="Arkin A.P."/>
            <person name="Dehal P."/>
            <person name="Chivian D."/>
            <person name="Giles B."/>
            <person name="Hazen T.C."/>
        </authorList>
    </citation>
    <scope>NUCLEOTIDE SEQUENCE [LARGE SCALE GENOMIC DNA]</scope>
    <source>
        <strain evidence="5">ATCC 14822 / DSM 2638 / NCIMB 8403 / VKM B-1763</strain>
    </source>
</reference>